<proteinExistence type="predicted"/>
<comment type="caution">
    <text evidence="1">The sequence shown here is derived from an EMBL/GenBank/DDBJ whole genome shotgun (WGS) entry which is preliminary data.</text>
</comment>
<evidence type="ECO:0000313" key="1">
    <source>
        <dbReference type="EMBL" id="PNX91782.1"/>
    </source>
</evidence>
<reference evidence="1 2" key="1">
    <citation type="journal article" date="2014" name="Am. J. Bot.">
        <title>Genome assembly and annotation for red clover (Trifolium pratense; Fabaceae).</title>
        <authorList>
            <person name="Istvanek J."/>
            <person name="Jaros M."/>
            <person name="Krenek A."/>
            <person name="Repkova J."/>
        </authorList>
    </citation>
    <scope>NUCLEOTIDE SEQUENCE [LARGE SCALE GENOMIC DNA]</scope>
    <source>
        <strain evidence="2">cv. Tatra</strain>
        <tissue evidence="1">Young leaves</tissue>
    </source>
</reference>
<accession>A0A2K3MLW8</accession>
<sequence length="156" mass="17614">MKMKNAYCFERLELDVSCGGSRDTGNVVMSSSTSGESTYKNISISMLKSVTVQDEYGGVLRNRYALVKDNGKCYWAQDVHGSLALWALPYVVHYETYQTIKKSRTNQTMQVALLTPTPTIRKQCTAHGRRETSWWLFRGTTSHTIACSNMQEDHAS</sequence>
<protein>
    <submittedName>
        <fullName evidence="1">Uncharacterized protein</fullName>
    </submittedName>
</protein>
<evidence type="ECO:0000313" key="2">
    <source>
        <dbReference type="Proteomes" id="UP000236291"/>
    </source>
</evidence>
<gene>
    <name evidence="1" type="ORF">L195_g047916</name>
</gene>
<dbReference type="AlphaFoldDB" id="A0A2K3MLW8"/>
<dbReference type="Proteomes" id="UP000236291">
    <property type="component" value="Unassembled WGS sequence"/>
</dbReference>
<organism evidence="1 2">
    <name type="scientific">Trifolium pratense</name>
    <name type="common">Red clover</name>
    <dbReference type="NCBI Taxonomy" id="57577"/>
    <lineage>
        <taxon>Eukaryota</taxon>
        <taxon>Viridiplantae</taxon>
        <taxon>Streptophyta</taxon>
        <taxon>Embryophyta</taxon>
        <taxon>Tracheophyta</taxon>
        <taxon>Spermatophyta</taxon>
        <taxon>Magnoliopsida</taxon>
        <taxon>eudicotyledons</taxon>
        <taxon>Gunneridae</taxon>
        <taxon>Pentapetalae</taxon>
        <taxon>rosids</taxon>
        <taxon>fabids</taxon>
        <taxon>Fabales</taxon>
        <taxon>Fabaceae</taxon>
        <taxon>Papilionoideae</taxon>
        <taxon>50 kb inversion clade</taxon>
        <taxon>NPAAA clade</taxon>
        <taxon>Hologalegina</taxon>
        <taxon>IRL clade</taxon>
        <taxon>Trifolieae</taxon>
        <taxon>Trifolium</taxon>
    </lineage>
</organism>
<dbReference type="EMBL" id="ASHM01067423">
    <property type="protein sequence ID" value="PNX91782.1"/>
    <property type="molecule type" value="Genomic_DNA"/>
</dbReference>
<reference evidence="1 2" key="2">
    <citation type="journal article" date="2017" name="Front. Plant Sci.">
        <title>Gene Classification and Mining of Molecular Markers Useful in Red Clover (Trifolium pratense) Breeding.</title>
        <authorList>
            <person name="Istvanek J."/>
            <person name="Dluhosova J."/>
            <person name="Dluhos P."/>
            <person name="Patkova L."/>
            <person name="Nedelnik J."/>
            <person name="Repkova J."/>
        </authorList>
    </citation>
    <scope>NUCLEOTIDE SEQUENCE [LARGE SCALE GENOMIC DNA]</scope>
    <source>
        <strain evidence="2">cv. Tatra</strain>
        <tissue evidence="1">Young leaves</tissue>
    </source>
</reference>
<name>A0A2K3MLW8_TRIPR</name>